<evidence type="ECO:0000259" key="1">
    <source>
        <dbReference type="Pfam" id="PF24564"/>
    </source>
</evidence>
<dbReference type="AlphaFoldDB" id="A0A9Q8LBJ6"/>
<reference evidence="2" key="2">
    <citation type="journal article" date="2022" name="Microb. Genom.">
        <title>A chromosome-scale genome assembly of the tomato pathogen Cladosporium fulvum reveals a compartmentalized genome architecture and the presence of a dispensable chromosome.</title>
        <authorList>
            <person name="Zaccaron A.Z."/>
            <person name="Chen L.H."/>
            <person name="Samaras A."/>
            <person name="Stergiopoulos I."/>
        </authorList>
    </citation>
    <scope>NUCLEOTIDE SEQUENCE</scope>
    <source>
        <strain evidence="2">Race5_Kim</strain>
    </source>
</reference>
<dbReference type="KEGG" id="ffu:CLAFUR5_03710"/>
<name>A0A9Q8LBJ6_PASFU</name>
<organism evidence="2 3">
    <name type="scientific">Passalora fulva</name>
    <name type="common">Tomato leaf mold</name>
    <name type="synonym">Cladosporium fulvum</name>
    <dbReference type="NCBI Taxonomy" id="5499"/>
    <lineage>
        <taxon>Eukaryota</taxon>
        <taxon>Fungi</taxon>
        <taxon>Dikarya</taxon>
        <taxon>Ascomycota</taxon>
        <taxon>Pezizomycotina</taxon>
        <taxon>Dothideomycetes</taxon>
        <taxon>Dothideomycetidae</taxon>
        <taxon>Mycosphaerellales</taxon>
        <taxon>Mycosphaerellaceae</taxon>
        <taxon>Fulvia</taxon>
    </lineage>
</organism>
<accession>A0A9Q8LBJ6</accession>
<gene>
    <name evidence="2" type="ORF">CLAFUR5_03710</name>
</gene>
<protein>
    <recommendedName>
        <fullName evidence="1">DUF7605 domain-containing protein</fullName>
    </recommendedName>
</protein>
<sequence>MMDDESHWVSEARVLCRDWAAQTSRQLSIMKGEGYQKGTKRRPESNWNRDLLQIAEPRDNMEDYFANVLKTIKPIYQELVRGIQSLLDATKAKIREDQQLKVMGVETFLDSFVHERKTIVKFMNDFFKEMRSDIGNIQQDAMVASSNSHIAEAMRPIYAEVCQIKGRGGPDKRSAIFEKKVARVGGVWTSVRNGIEKEFSIRFGASLHRIEEVATEMFENIHKKFNLMCNDTIVKDPKEKSKEEELRKQLQKQLIVAKQLLNGPVREAAEACKDYKPEDPTSLVVGEH</sequence>
<dbReference type="EMBL" id="CP090164">
    <property type="protein sequence ID" value="UJO14382.1"/>
    <property type="molecule type" value="Genomic_DNA"/>
</dbReference>
<dbReference type="RefSeq" id="XP_047758748.1">
    <property type="nucleotide sequence ID" value="XM_047902858.1"/>
</dbReference>
<dbReference type="Pfam" id="PF24564">
    <property type="entry name" value="DUF7605"/>
    <property type="match status" value="1"/>
</dbReference>
<proteinExistence type="predicted"/>
<reference evidence="2" key="1">
    <citation type="submission" date="2021-12" db="EMBL/GenBank/DDBJ databases">
        <authorList>
            <person name="Zaccaron A."/>
            <person name="Stergiopoulos I."/>
        </authorList>
    </citation>
    <scope>NUCLEOTIDE SEQUENCE</scope>
    <source>
        <strain evidence="2">Race5_Kim</strain>
    </source>
</reference>
<evidence type="ECO:0000313" key="2">
    <source>
        <dbReference type="EMBL" id="UJO14382.1"/>
    </source>
</evidence>
<dbReference type="GeneID" id="71983588"/>
<keyword evidence="3" id="KW-1185">Reference proteome</keyword>
<feature type="domain" description="DUF7605" evidence="1">
    <location>
        <begin position="6"/>
        <end position="182"/>
    </location>
</feature>
<dbReference type="InterPro" id="IPR056024">
    <property type="entry name" value="DUF7605"/>
</dbReference>
<evidence type="ECO:0000313" key="3">
    <source>
        <dbReference type="Proteomes" id="UP000756132"/>
    </source>
</evidence>
<dbReference type="Proteomes" id="UP000756132">
    <property type="component" value="Chromosome 2"/>
</dbReference>